<keyword evidence="2" id="KW-1185">Reference proteome</keyword>
<name>N4XTE0_COCH4</name>
<accession>N4XTE0</accession>
<proteinExistence type="predicted"/>
<dbReference type="HOGENOM" id="CLU_3129692_0_0_1"/>
<reference evidence="2" key="2">
    <citation type="journal article" date="2013" name="PLoS Genet.">
        <title>Comparative genome structure, secondary metabolite, and effector coding capacity across Cochliobolus pathogens.</title>
        <authorList>
            <person name="Condon B.J."/>
            <person name="Leng Y."/>
            <person name="Wu D."/>
            <person name="Bushley K.E."/>
            <person name="Ohm R.A."/>
            <person name="Otillar R."/>
            <person name="Martin J."/>
            <person name="Schackwitz W."/>
            <person name="Grimwood J."/>
            <person name="MohdZainudin N."/>
            <person name="Xue C."/>
            <person name="Wang R."/>
            <person name="Manning V.A."/>
            <person name="Dhillon B."/>
            <person name="Tu Z.J."/>
            <person name="Steffenson B.J."/>
            <person name="Salamov A."/>
            <person name="Sun H."/>
            <person name="Lowry S."/>
            <person name="LaButti K."/>
            <person name="Han J."/>
            <person name="Copeland A."/>
            <person name="Lindquist E."/>
            <person name="Barry K."/>
            <person name="Schmutz J."/>
            <person name="Baker S.E."/>
            <person name="Ciuffetti L.M."/>
            <person name="Grigoriev I.V."/>
            <person name="Zhong S."/>
            <person name="Turgeon B.G."/>
        </authorList>
    </citation>
    <scope>NUCLEOTIDE SEQUENCE [LARGE SCALE GENOMIC DNA]</scope>
    <source>
        <strain evidence="2">C4 / ATCC 48331 / race T</strain>
    </source>
</reference>
<dbReference type="EMBL" id="KB733446">
    <property type="protein sequence ID" value="ENI09601.1"/>
    <property type="molecule type" value="Genomic_DNA"/>
</dbReference>
<reference evidence="1 2" key="1">
    <citation type="journal article" date="2012" name="PLoS Pathog.">
        <title>Diverse lifestyles and strategies of plant pathogenesis encoded in the genomes of eighteen Dothideomycetes fungi.</title>
        <authorList>
            <person name="Ohm R.A."/>
            <person name="Feau N."/>
            <person name="Henrissat B."/>
            <person name="Schoch C.L."/>
            <person name="Horwitz B.A."/>
            <person name="Barry K.W."/>
            <person name="Condon B.J."/>
            <person name="Copeland A.C."/>
            <person name="Dhillon B."/>
            <person name="Glaser F."/>
            <person name="Hesse C.N."/>
            <person name="Kosti I."/>
            <person name="LaButti K."/>
            <person name="Lindquist E.A."/>
            <person name="Lucas S."/>
            <person name="Salamov A.A."/>
            <person name="Bradshaw R.E."/>
            <person name="Ciuffetti L."/>
            <person name="Hamelin R.C."/>
            <person name="Kema G.H.J."/>
            <person name="Lawrence C."/>
            <person name="Scott J.A."/>
            <person name="Spatafora J.W."/>
            <person name="Turgeon B.G."/>
            <person name="de Wit P.J.G.M."/>
            <person name="Zhong S."/>
            <person name="Goodwin S.B."/>
            <person name="Grigoriev I.V."/>
        </authorList>
    </citation>
    <scope>NUCLEOTIDE SEQUENCE [LARGE SCALE GENOMIC DNA]</scope>
    <source>
        <strain evidence="2">C4 / ATCC 48331 / race T</strain>
    </source>
</reference>
<dbReference type="AlphaFoldDB" id="N4XTE0"/>
<protein>
    <submittedName>
        <fullName evidence="1">Uncharacterized protein</fullName>
    </submittedName>
</protein>
<dbReference type="InterPro" id="IPR027417">
    <property type="entry name" value="P-loop_NTPase"/>
</dbReference>
<dbReference type="SUPFAM" id="SSF52540">
    <property type="entry name" value="P-loop containing nucleoside triphosphate hydrolases"/>
    <property type="match status" value="1"/>
</dbReference>
<dbReference type="Proteomes" id="UP000012338">
    <property type="component" value="Unassembled WGS sequence"/>
</dbReference>
<sequence>MYNSGISEHKHNIERIGTGVKSLDAALLGGLESGRVIEISGEASAGVREVS</sequence>
<dbReference type="Gene3D" id="3.40.50.300">
    <property type="entry name" value="P-loop containing nucleotide triphosphate hydrolases"/>
    <property type="match status" value="1"/>
</dbReference>
<evidence type="ECO:0000313" key="1">
    <source>
        <dbReference type="EMBL" id="ENI09601.1"/>
    </source>
</evidence>
<gene>
    <name evidence="1" type="ORF">COCC4DRAFT_187606</name>
</gene>
<dbReference type="OrthoDB" id="336321at2759"/>
<evidence type="ECO:0000313" key="2">
    <source>
        <dbReference type="Proteomes" id="UP000012338"/>
    </source>
</evidence>
<organism evidence="1 2">
    <name type="scientific">Cochliobolus heterostrophus (strain C4 / ATCC 48331 / race T)</name>
    <name type="common">Southern corn leaf blight fungus</name>
    <name type="synonym">Bipolaris maydis</name>
    <dbReference type="NCBI Taxonomy" id="665024"/>
    <lineage>
        <taxon>Eukaryota</taxon>
        <taxon>Fungi</taxon>
        <taxon>Dikarya</taxon>
        <taxon>Ascomycota</taxon>
        <taxon>Pezizomycotina</taxon>
        <taxon>Dothideomycetes</taxon>
        <taxon>Pleosporomycetidae</taxon>
        <taxon>Pleosporales</taxon>
        <taxon>Pleosporineae</taxon>
        <taxon>Pleosporaceae</taxon>
        <taxon>Bipolaris</taxon>
    </lineage>
</organism>